<evidence type="ECO:0000313" key="2">
    <source>
        <dbReference type="Proteomes" id="UP000234781"/>
    </source>
</evidence>
<dbReference type="Proteomes" id="UP000234781">
    <property type="component" value="Chromosome"/>
</dbReference>
<name>A0A9X7I677_NEIPE</name>
<dbReference type="EMBL" id="CP136962">
    <property type="protein sequence ID" value="WOS97644.1"/>
    <property type="molecule type" value="Genomic_DNA"/>
</dbReference>
<keyword evidence="2" id="KW-1185">Reference proteome</keyword>
<sequence length="125" mass="14218">MKKWLILGSILLSTQAFSSDYLCSYRARISQNDKFNSSGNYIATQYSKDVVAAIIRQERANFHKFGVRDNEDEGDCVFASAENRSRLERWLASGSIGQATIRRIVDGNPVIYVDIYRNRVSVSTR</sequence>
<gene>
    <name evidence="1" type="ORF">CYJ98_008720</name>
</gene>
<accession>A0A9X7I677</accession>
<protein>
    <submittedName>
        <fullName evidence="1">Uncharacterized protein</fullName>
    </submittedName>
</protein>
<organism evidence="1 2">
    <name type="scientific">Neisseria perflava</name>
    <dbReference type="NCBI Taxonomy" id="33053"/>
    <lineage>
        <taxon>Bacteria</taxon>
        <taxon>Pseudomonadati</taxon>
        <taxon>Pseudomonadota</taxon>
        <taxon>Betaproteobacteria</taxon>
        <taxon>Neisseriales</taxon>
        <taxon>Neisseriaceae</taxon>
        <taxon>Neisseria</taxon>
    </lineage>
</organism>
<proteinExistence type="predicted"/>
<evidence type="ECO:0000313" key="1">
    <source>
        <dbReference type="EMBL" id="WOS97644.1"/>
    </source>
</evidence>
<reference evidence="2" key="1">
    <citation type="submission" date="2017-12" db="EMBL/GenBank/DDBJ databases">
        <title>Phylogenetic diversity of female urinary microbiome.</title>
        <authorList>
            <person name="Thomas-White K."/>
            <person name="Wolfe A.J."/>
        </authorList>
    </citation>
    <scope>NUCLEOTIDE SEQUENCE [LARGE SCALE GENOMIC DNA]</scope>
    <source>
        <strain evidence="2">UMB0023</strain>
    </source>
</reference>
<dbReference type="RefSeq" id="WP_101755719.1">
    <property type="nucleotide sequence ID" value="NZ_CP136962.1"/>
</dbReference>
<dbReference type="AlphaFoldDB" id="A0A9X7I677"/>